<sequence length="235" mass="26496">MAPLVRPPYTGASRRLVIAFDIGTTYSGVSYSILTPGEIPEIFPVTRFPHQGHVGGNCKIPTVIYYDKQGKVCATGIDDLGDFDPDEVENWTKVQWFKMHLRPKSSATSDAADQITPLPPNKTVIDIFVDFMEYLYDCTRKYIQQTFPNQPDFLVSMDRNNAIDFVLTHPNGWEGSQQAQMRQAAVRAKLVPDTDAGRARVRFVTEGEASLHLCIQRGLRTPEMEVNLFALDHFQ</sequence>
<dbReference type="HOGENOM" id="CLU_009958_1_0_1"/>
<accession>A0A0C9XL65</accession>
<dbReference type="EMBL" id="KN834027">
    <property type="protein sequence ID" value="KIK13005.1"/>
    <property type="molecule type" value="Genomic_DNA"/>
</dbReference>
<name>A0A0C9XL65_9AGAM</name>
<reference evidence="2" key="2">
    <citation type="submission" date="2015-01" db="EMBL/GenBank/DDBJ databases">
        <title>Evolutionary Origins and Diversification of the Mycorrhizal Mutualists.</title>
        <authorList>
            <consortium name="DOE Joint Genome Institute"/>
            <consortium name="Mycorrhizal Genomics Consortium"/>
            <person name="Kohler A."/>
            <person name="Kuo A."/>
            <person name="Nagy L.G."/>
            <person name="Floudas D."/>
            <person name="Copeland A."/>
            <person name="Barry K.W."/>
            <person name="Cichocki N."/>
            <person name="Veneault-Fourrey C."/>
            <person name="LaButti K."/>
            <person name="Lindquist E.A."/>
            <person name="Lipzen A."/>
            <person name="Lundell T."/>
            <person name="Morin E."/>
            <person name="Murat C."/>
            <person name="Riley R."/>
            <person name="Ohm R."/>
            <person name="Sun H."/>
            <person name="Tunlid A."/>
            <person name="Henrissat B."/>
            <person name="Grigoriev I.V."/>
            <person name="Hibbett D.S."/>
            <person name="Martin F."/>
        </authorList>
    </citation>
    <scope>NUCLEOTIDE SEQUENCE [LARGE SCALE GENOMIC DNA]</scope>
    <source>
        <strain evidence="2">441</strain>
    </source>
</reference>
<organism evidence="1 2">
    <name type="scientific">Pisolithus microcarpus 441</name>
    <dbReference type="NCBI Taxonomy" id="765257"/>
    <lineage>
        <taxon>Eukaryota</taxon>
        <taxon>Fungi</taxon>
        <taxon>Dikarya</taxon>
        <taxon>Basidiomycota</taxon>
        <taxon>Agaricomycotina</taxon>
        <taxon>Agaricomycetes</taxon>
        <taxon>Agaricomycetidae</taxon>
        <taxon>Boletales</taxon>
        <taxon>Sclerodermatineae</taxon>
        <taxon>Pisolithaceae</taxon>
        <taxon>Pisolithus</taxon>
    </lineage>
</organism>
<keyword evidence="2" id="KW-1185">Reference proteome</keyword>
<dbReference type="OrthoDB" id="2963168at2759"/>
<dbReference type="InterPro" id="IPR043129">
    <property type="entry name" value="ATPase_NBD"/>
</dbReference>
<dbReference type="AlphaFoldDB" id="A0A0C9XL65"/>
<dbReference type="Proteomes" id="UP000054018">
    <property type="component" value="Unassembled WGS sequence"/>
</dbReference>
<reference evidence="1 2" key="1">
    <citation type="submission" date="2014-04" db="EMBL/GenBank/DDBJ databases">
        <authorList>
            <consortium name="DOE Joint Genome Institute"/>
            <person name="Kuo A."/>
            <person name="Kohler A."/>
            <person name="Costa M.D."/>
            <person name="Nagy L.G."/>
            <person name="Floudas D."/>
            <person name="Copeland A."/>
            <person name="Barry K.W."/>
            <person name="Cichocki N."/>
            <person name="Veneault-Fourrey C."/>
            <person name="LaButti K."/>
            <person name="Lindquist E.A."/>
            <person name="Lipzen A."/>
            <person name="Lundell T."/>
            <person name="Morin E."/>
            <person name="Murat C."/>
            <person name="Sun H."/>
            <person name="Tunlid A."/>
            <person name="Henrissat B."/>
            <person name="Grigoriev I.V."/>
            <person name="Hibbett D.S."/>
            <person name="Martin F."/>
            <person name="Nordberg H.P."/>
            <person name="Cantor M.N."/>
            <person name="Hua S.X."/>
        </authorList>
    </citation>
    <scope>NUCLEOTIDE SEQUENCE [LARGE SCALE GENOMIC DNA]</scope>
    <source>
        <strain evidence="1 2">441</strain>
    </source>
</reference>
<dbReference type="PANTHER" id="PTHR14187">
    <property type="entry name" value="ALPHA KINASE/ELONGATION FACTOR 2 KINASE"/>
    <property type="match status" value="1"/>
</dbReference>
<dbReference type="Gene3D" id="3.30.420.40">
    <property type="match status" value="1"/>
</dbReference>
<evidence type="ECO:0000313" key="1">
    <source>
        <dbReference type="EMBL" id="KIK13005.1"/>
    </source>
</evidence>
<dbReference type="SUPFAM" id="SSF53067">
    <property type="entry name" value="Actin-like ATPase domain"/>
    <property type="match status" value="1"/>
</dbReference>
<proteinExistence type="predicted"/>
<dbReference type="STRING" id="765257.A0A0C9XL65"/>
<dbReference type="PANTHER" id="PTHR14187:SF5">
    <property type="entry name" value="HEAT SHOCK 70 KDA PROTEIN 12A"/>
    <property type="match status" value="1"/>
</dbReference>
<gene>
    <name evidence="1" type="ORF">PISMIDRAFT_18286</name>
</gene>
<evidence type="ECO:0000313" key="2">
    <source>
        <dbReference type="Proteomes" id="UP000054018"/>
    </source>
</evidence>
<protein>
    <submittedName>
        <fullName evidence="1">Uncharacterized protein</fullName>
    </submittedName>
</protein>
<dbReference type="CDD" id="cd10170">
    <property type="entry name" value="ASKHA_NBD_HSP70"/>
    <property type="match status" value="1"/>
</dbReference>